<comment type="caution">
    <text evidence="11">The sequence shown here is derived from an EMBL/GenBank/DDBJ whole genome shotgun (WGS) entry which is preliminary data.</text>
</comment>
<dbReference type="Pfam" id="PF19055">
    <property type="entry name" value="ABC2_membrane_7"/>
    <property type="match status" value="1"/>
</dbReference>
<keyword evidence="8 9" id="KW-0472">Membrane</keyword>
<evidence type="ECO:0000256" key="8">
    <source>
        <dbReference type="ARBA" id="ARBA00023136"/>
    </source>
</evidence>
<evidence type="ECO:0000256" key="1">
    <source>
        <dbReference type="ARBA" id="ARBA00004141"/>
    </source>
</evidence>
<dbReference type="Pfam" id="PF01061">
    <property type="entry name" value="ABC2_membrane"/>
    <property type="match status" value="1"/>
</dbReference>
<dbReference type="InterPro" id="IPR003439">
    <property type="entry name" value="ABC_transporter-like_ATP-bd"/>
</dbReference>
<dbReference type="InterPro" id="IPR027417">
    <property type="entry name" value="P-loop_NTPase"/>
</dbReference>
<gene>
    <name evidence="11" type="ORF">NQ317_000254</name>
</gene>
<dbReference type="InterPro" id="IPR050352">
    <property type="entry name" value="ABCG_transporters"/>
</dbReference>
<reference evidence="11" key="1">
    <citation type="journal article" date="2023" name="Insect Mol. Biol.">
        <title>Genome sequencing provides insights into the evolution of gene families encoding plant cell wall-degrading enzymes in longhorned beetles.</title>
        <authorList>
            <person name="Shin N.R."/>
            <person name="Okamura Y."/>
            <person name="Kirsch R."/>
            <person name="Pauchet Y."/>
        </authorList>
    </citation>
    <scope>NUCLEOTIDE SEQUENCE</scope>
    <source>
        <strain evidence="11">MMC_N1</strain>
    </source>
</reference>
<dbReference type="Pfam" id="PF00005">
    <property type="entry name" value="ABC_tran"/>
    <property type="match status" value="1"/>
</dbReference>
<evidence type="ECO:0000256" key="5">
    <source>
        <dbReference type="ARBA" id="ARBA00022741"/>
    </source>
</evidence>
<feature type="transmembrane region" description="Helical" evidence="9">
    <location>
        <begin position="569"/>
        <end position="593"/>
    </location>
</feature>
<accession>A0ABQ9IXC1</accession>
<keyword evidence="5" id="KW-0547">Nucleotide-binding</keyword>
<dbReference type="PROSITE" id="PS50893">
    <property type="entry name" value="ABC_TRANSPORTER_2"/>
    <property type="match status" value="1"/>
</dbReference>
<dbReference type="InterPro" id="IPR043926">
    <property type="entry name" value="ABCG_dom"/>
</dbReference>
<dbReference type="Gene3D" id="3.40.50.300">
    <property type="entry name" value="P-loop containing nucleotide triphosphate hydrolases"/>
    <property type="match status" value="1"/>
</dbReference>
<keyword evidence="12" id="KW-1185">Reference proteome</keyword>
<keyword evidence="4 9" id="KW-0812">Transmembrane</keyword>
<evidence type="ECO:0000256" key="4">
    <source>
        <dbReference type="ARBA" id="ARBA00022692"/>
    </source>
</evidence>
<evidence type="ECO:0000256" key="2">
    <source>
        <dbReference type="ARBA" id="ARBA00005814"/>
    </source>
</evidence>
<proteinExistence type="inferred from homology"/>
<evidence type="ECO:0000259" key="10">
    <source>
        <dbReference type="PROSITE" id="PS50893"/>
    </source>
</evidence>
<dbReference type="PROSITE" id="PS00211">
    <property type="entry name" value="ABC_TRANSPORTER_1"/>
    <property type="match status" value="1"/>
</dbReference>
<organism evidence="11 12">
    <name type="scientific">Molorchus minor</name>
    <dbReference type="NCBI Taxonomy" id="1323400"/>
    <lineage>
        <taxon>Eukaryota</taxon>
        <taxon>Metazoa</taxon>
        <taxon>Ecdysozoa</taxon>
        <taxon>Arthropoda</taxon>
        <taxon>Hexapoda</taxon>
        <taxon>Insecta</taxon>
        <taxon>Pterygota</taxon>
        <taxon>Neoptera</taxon>
        <taxon>Endopterygota</taxon>
        <taxon>Coleoptera</taxon>
        <taxon>Polyphaga</taxon>
        <taxon>Cucujiformia</taxon>
        <taxon>Chrysomeloidea</taxon>
        <taxon>Cerambycidae</taxon>
        <taxon>Lamiinae</taxon>
        <taxon>Monochamini</taxon>
        <taxon>Molorchus</taxon>
    </lineage>
</organism>
<evidence type="ECO:0000256" key="6">
    <source>
        <dbReference type="ARBA" id="ARBA00022840"/>
    </source>
</evidence>
<keyword evidence="7 9" id="KW-1133">Transmembrane helix</keyword>
<dbReference type="InterPro" id="IPR017871">
    <property type="entry name" value="ABC_transporter-like_CS"/>
</dbReference>
<keyword evidence="3" id="KW-0813">Transport</keyword>
<dbReference type="EMBL" id="JAPWTJ010002027">
    <property type="protein sequence ID" value="KAJ8968294.1"/>
    <property type="molecule type" value="Genomic_DNA"/>
</dbReference>
<comment type="similarity">
    <text evidence="2">Belongs to the ABC transporter superfamily. ABCG family. Eye pigment precursor importer (TC 3.A.1.204) subfamily.</text>
</comment>
<name>A0ABQ9IXC1_9CUCU</name>
<dbReference type="PANTHER" id="PTHR48041">
    <property type="entry name" value="ABC TRANSPORTER G FAMILY MEMBER 28"/>
    <property type="match status" value="1"/>
</dbReference>
<feature type="domain" description="ABC transporter" evidence="10">
    <location>
        <begin position="121"/>
        <end position="369"/>
    </location>
</feature>
<feature type="transmembrane region" description="Helical" evidence="9">
    <location>
        <begin position="536"/>
        <end position="563"/>
    </location>
</feature>
<evidence type="ECO:0000313" key="11">
    <source>
        <dbReference type="EMBL" id="KAJ8968294.1"/>
    </source>
</evidence>
<dbReference type="Proteomes" id="UP001162164">
    <property type="component" value="Unassembled WGS sequence"/>
</dbReference>
<dbReference type="SUPFAM" id="SSF52540">
    <property type="entry name" value="P-loop containing nucleoside triphosphate hydrolases"/>
    <property type="match status" value="1"/>
</dbReference>
<sequence>MHGKDDKIRPGPSSPLKCCQSNDSLTSVSTDDNVACDTRTVYVKTPAPENCDNNNKVHHIKDTKHYFPKKPAADVNFDNITFDSNSWSFTKFKLATALKWPSARYEPSSRIRCLIHQKLLVRYRYLSYRAEVAVGEIRAVEQNPERKRILHGVSGQFKSGELSVIMGPSGAGKSTLLNILAGFVTRGSSGTVKLNDTVRDQSPRFRKLSSYIPQDEELRLALTTKEAMTFAAHLKLGYTVSSEYKMQQVTEILELLGLDQCHHTLTSRLSGGQRKRLAVALELLSNPPILFLDEPTTGLDSSSCSQCISLFKRLAQEGRTVIATIHQPSALLFEMFDKVYALSAGQCIYDGKTSNLVNYLGNLDLRCPPYHNPADYLMEVAIGEHGADIDLLAHAVRADQTMKAVNYTPKANNYNLKKEQLFQTTLEKKDDPLPRPAAVIMQFLLLYKRNLLTTKRSYLMALNRILAHILIGLIFGYLYRNVGNGANTILANYVYIYGTLLLTVYTGEMPVTLSFPLEMRILTREHFNRWYKLTPYLLSVILIEIPFQVICVWIYIAISYWLTDQPADFRLFLFVLFCTAGSLCAQSMGYFIGATTPIKVAVFIAPVLACFLSVFGFCIRYFDTPEGFKWIFKLSYYRAAFQSLVYSIYGLNRPWLDCPEEEIYCHYQDPVNFLNEMDMAQVDLVSNISIIVFTWCVMHAATYLTLWIKLNKR</sequence>
<dbReference type="CDD" id="cd03213">
    <property type="entry name" value="ABCG_EPDR"/>
    <property type="match status" value="1"/>
</dbReference>
<evidence type="ECO:0000256" key="3">
    <source>
        <dbReference type="ARBA" id="ARBA00022448"/>
    </source>
</evidence>
<dbReference type="InterPro" id="IPR013525">
    <property type="entry name" value="ABC2_TM"/>
</dbReference>
<feature type="transmembrane region" description="Helical" evidence="9">
    <location>
        <begin position="600"/>
        <end position="622"/>
    </location>
</feature>
<feature type="transmembrane region" description="Helical" evidence="9">
    <location>
        <begin position="684"/>
        <end position="708"/>
    </location>
</feature>
<evidence type="ECO:0000256" key="9">
    <source>
        <dbReference type="SAM" id="Phobius"/>
    </source>
</evidence>
<evidence type="ECO:0000256" key="7">
    <source>
        <dbReference type="ARBA" id="ARBA00022989"/>
    </source>
</evidence>
<feature type="transmembrane region" description="Helical" evidence="9">
    <location>
        <begin position="458"/>
        <end position="479"/>
    </location>
</feature>
<dbReference type="PANTHER" id="PTHR48041:SF61">
    <property type="entry name" value="SD03967P"/>
    <property type="match status" value="1"/>
</dbReference>
<keyword evidence="6" id="KW-0067">ATP-binding</keyword>
<dbReference type="SMART" id="SM00382">
    <property type="entry name" value="AAA"/>
    <property type="match status" value="1"/>
</dbReference>
<evidence type="ECO:0000313" key="12">
    <source>
        <dbReference type="Proteomes" id="UP001162164"/>
    </source>
</evidence>
<comment type="subcellular location">
    <subcellularLocation>
        <location evidence="1">Membrane</location>
        <topology evidence="1">Multi-pass membrane protein</topology>
    </subcellularLocation>
</comment>
<feature type="transmembrane region" description="Helical" evidence="9">
    <location>
        <begin position="494"/>
        <end position="515"/>
    </location>
</feature>
<dbReference type="InterPro" id="IPR003593">
    <property type="entry name" value="AAA+_ATPase"/>
</dbReference>
<protein>
    <recommendedName>
        <fullName evidence="10">ABC transporter domain-containing protein</fullName>
    </recommendedName>
</protein>